<keyword evidence="3" id="KW-1185">Reference proteome</keyword>
<gene>
    <name evidence="2" type="ORF">Poly41_55910</name>
</gene>
<feature type="compositionally biased region" description="Polar residues" evidence="1">
    <location>
        <begin position="59"/>
        <end position="73"/>
    </location>
</feature>
<proteinExistence type="predicted"/>
<accession>A0A5C6D616</accession>
<name>A0A5C6D616_9BACT</name>
<comment type="caution">
    <text evidence="2">The sequence shown here is derived from an EMBL/GenBank/DDBJ whole genome shotgun (WGS) entry which is preliminary data.</text>
</comment>
<dbReference type="AlphaFoldDB" id="A0A5C6D616"/>
<dbReference type="OrthoDB" id="290006at2"/>
<organism evidence="2 3">
    <name type="scientific">Novipirellula artificiosorum</name>
    <dbReference type="NCBI Taxonomy" id="2528016"/>
    <lineage>
        <taxon>Bacteria</taxon>
        <taxon>Pseudomonadati</taxon>
        <taxon>Planctomycetota</taxon>
        <taxon>Planctomycetia</taxon>
        <taxon>Pirellulales</taxon>
        <taxon>Pirellulaceae</taxon>
        <taxon>Novipirellula</taxon>
    </lineage>
</organism>
<evidence type="ECO:0008006" key="4">
    <source>
        <dbReference type="Google" id="ProtNLM"/>
    </source>
</evidence>
<feature type="region of interest" description="Disordered" evidence="1">
    <location>
        <begin position="59"/>
        <end position="94"/>
    </location>
</feature>
<evidence type="ECO:0000313" key="3">
    <source>
        <dbReference type="Proteomes" id="UP000319143"/>
    </source>
</evidence>
<evidence type="ECO:0000256" key="1">
    <source>
        <dbReference type="SAM" id="MobiDB-lite"/>
    </source>
</evidence>
<reference evidence="2 3" key="1">
    <citation type="submission" date="2019-02" db="EMBL/GenBank/DDBJ databases">
        <title>Deep-cultivation of Planctomycetes and their phenomic and genomic characterization uncovers novel biology.</title>
        <authorList>
            <person name="Wiegand S."/>
            <person name="Jogler M."/>
            <person name="Boedeker C."/>
            <person name="Pinto D."/>
            <person name="Vollmers J."/>
            <person name="Rivas-Marin E."/>
            <person name="Kohn T."/>
            <person name="Peeters S.H."/>
            <person name="Heuer A."/>
            <person name="Rast P."/>
            <person name="Oberbeckmann S."/>
            <person name="Bunk B."/>
            <person name="Jeske O."/>
            <person name="Meyerdierks A."/>
            <person name="Storesund J.E."/>
            <person name="Kallscheuer N."/>
            <person name="Luecker S."/>
            <person name="Lage O.M."/>
            <person name="Pohl T."/>
            <person name="Merkel B.J."/>
            <person name="Hornburger P."/>
            <person name="Mueller R.-W."/>
            <person name="Bruemmer F."/>
            <person name="Labrenz M."/>
            <person name="Spormann A.M."/>
            <person name="Op Den Camp H."/>
            <person name="Overmann J."/>
            <person name="Amann R."/>
            <person name="Jetten M.S.M."/>
            <person name="Mascher T."/>
            <person name="Medema M.H."/>
            <person name="Devos D.P."/>
            <person name="Kaster A.-K."/>
            <person name="Ovreas L."/>
            <person name="Rohde M."/>
            <person name="Galperin M.Y."/>
            <person name="Jogler C."/>
        </authorList>
    </citation>
    <scope>NUCLEOTIDE SEQUENCE [LARGE SCALE GENOMIC DNA]</scope>
    <source>
        <strain evidence="2 3">Poly41</strain>
    </source>
</reference>
<dbReference type="Proteomes" id="UP000319143">
    <property type="component" value="Unassembled WGS sequence"/>
</dbReference>
<sequence length="130" mass="15025">MSEPSKKEIEISPEVTEKATRRRFTLAYKQQILAEADQCTAPGELGELLRREGLYSSNLSSWRKQRDSGTLGSKQRGRKPNLNKQETQELAKLKRDNARLTERLRQAELIIEVQKKVSEMIGINRREKND</sequence>
<dbReference type="EMBL" id="SJPV01000012">
    <property type="protein sequence ID" value="TWU32613.1"/>
    <property type="molecule type" value="Genomic_DNA"/>
</dbReference>
<evidence type="ECO:0000313" key="2">
    <source>
        <dbReference type="EMBL" id="TWU32613.1"/>
    </source>
</evidence>
<protein>
    <recommendedName>
        <fullName evidence="4">Transposase</fullName>
    </recommendedName>
</protein>